<evidence type="ECO:0000313" key="9">
    <source>
        <dbReference type="WBParaSite" id="PgR075_g048_t02"/>
    </source>
</evidence>
<evidence type="ECO:0000256" key="3">
    <source>
        <dbReference type="ARBA" id="ARBA00022737"/>
    </source>
</evidence>
<dbReference type="Proteomes" id="UP000887569">
    <property type="component" value="Unplaced"/>
</dbReference>
<dbReference type="SMART" id="SM00335">
    <property type="entry name" value="ANX"/>
    <property type="match status" value="4"/>
</dbReference>
<dbReference type="GO" id="GO:0012506">
    <property type="term" value="C:vesicle membrane"/>
    <property type="evidence" value="ECO:0007669"/>
    <property type="project" value="TreeGrafter"/>
</dbReference>
<dbReference type="FunFam" id="1.10.220.10:FF:000005">
    <property type="entry name" value="Annexin"/>
    <property type="match status" value="1"/>
</dbReference>
<dbReference type="WBParaSite" id="PgR075_g048_t02">
    <property type="protein sequence ID" value="PgR075_g048_t02"/>
    <property type="gene ID" value="PgR075_g048"/>
</dbReference>
<keyword evidence="6 7" id="KW-0111">Calcium/phospholipid-binding</keyword>
<evidence type="ECO:0000256" key="1">
    <source>
        <dbReference type="ARBA" id="ARBA00007831"/>
    </source>
</evidence>
<sequence>MNIATNAVITSRLLHSRMCAQRSHGTIKPQPNFNAEETAKKLHKAMKGIGCNKSKVIHELTRIDCAQRQIVATVYSREYGSELISDLKSELHGELEDVIVALMIPPAVADARELRKAISGIGTNEKVLIDIICSRSNEELIEIKHAYESEFKRLLESDVKSDTSGDFRRLLLALLETGRDSSNHVDEQKAYEDAEKLYAAGEKKWGTDEATFNMILATESIAHLRAVFDQYSVVAGHGIEKAIKSEFSGDAKRAYLTLIECIVNRPSYFANRINDAVKGMGTKDRELITIIVQRSEIDLALIRDQYKREFNKKLVEVIRSECSGKYEDSLIAVIEGN</sequence>
<dbReference type="GO" id="GO:0001786">
    <property type="term" value="F:phosphatidylserine binding"/>
    <property type="evidence" value="ECO:0007669"/>
    <property type="project" value="TreeGrafter"/>
</dbReference>
<dbReference type="Pfam" id="PF00191">
    <property type="entry name" value="Annexin"/>
    <property type="match status" value="4"/>
</dbReference>
<dbReference type="InterPro" id="IPR018502">
    <property type="entry name" value="Annexin_repeat"/>
</dbReference>
<dbReference type="InterPro" id="IPR018252">
    <property type="entry name" value="Annexin_repeat_CS"/>
</dbReference>
<dbReference type="PRINTS" id="PR00196">
    <property type="entry name" value="ANNEXIN"/>
</dbReference>
<comment type="domain">
    <text evidence="7">A pair of annexin repeats may form one binding site for calcium and phospholipid.</text>
</comment>
<evidence type="ECO:0000313" key="8">
    <source>
        <dbReference type="Proteomes" id="UP000887569"/>
    </source>
</evidence>
<dbReference type="FunFam" id="1.10.220.10:FF:000002">
    <property type="entry name" value="Annexin"/>
    <property type="match status" value="1"/>
</dbReference>
<dbReference type="GO" id="GO:0005737">
    <property type="term" value="C:cytoplasm"/>
    <property type="evidence" value="ECO:0007669"/>
    <property type="project" value="TreeGrafter"/>
</dbReference>
<dbReference type="PROSITE" id="PS00223">
    <property type="entry name" value="ANNEXIN_1"/>
    <property type="match status" value="2"/>
</dbReference>
<keyword evidence="8" id="KW-1185">Reference proteome</keyword>
<dbReference type="GO" id="GO:0005886">
    <property type="term" value="C:plasma membrane"/>
    <property type="evidence" value="ECO:0007669"/>
    <property type="project" value="TreeGrafter"/>
</dbReference>
<organism evidence="8 9">
    <name type="scientific">Parascaris univalens</name>
    <name type="common">Nematode worm</name>
    <dbReference type="NCBI Taxonomy" id="6257"/>
    <lineage>
        <taxon>Eukaryota</taxon>
        <taxon>Metazoa</taxon>
        <taxon>Ecdysozoa</taxon>
        <taxon>Nematoda</taxon>
        <taxon>Chromadorea</taxon>
        <taxon>Rhabditida</taxon>
        <taxon>Spirurina</taxon>
        <taxon>Ascaridomorpha</taxon>
        <taxon>Ascaridoidea</taxon>
        <taxon>Ascarididae</taxon>
        <taxon>Parascaris</taxon>
    </lineage>
</organism>
<keyword evidence="5 7" id="KW-0041">Annexin</keyword>
<reference evidence="9" key="1">
    <citation type="submission" date="2022-11" db="UniProtKB">
        <authorList>
            <consortium name="WormBaseParasite"/>
        </authorList>
    </citation>
    <scope>IDENTIFICATION</scope>
</reference>
<dbReference type="Gene3D" id="1.10.220.10">
    <property type="entry name" value="Annexin"/>
    <property type="match status" value="4"/>
</dbReference>
<comment type="similarity">
    <text evidence="1 7">Belongs to the annexin family.</text>
</comment>
<dbReference type="FunFam" id="1.10.220.10:FF:000003">
    <property type="entry name" value="Annexin"/>
    <property type="match status" value="1"/>
</dbReference>
<keyword evidence="3 7" id="KW-0677">Repeat</keyword>
<accession>A0A915C069</accession>
<dbReference type="GO" id="GO:0005544">
    <property type="term" value="F:calcium-dependent phospholipid binding"/>
    <property type="evidence" value="ECO:0007669"/>
    <property type="project" value="UniProtKB-KW"/>
</dbReference>
<protein>
    <recommendedName>
        <fullName evidence="7">Annexin</fullName>
    </recommendedName>
</protein>
<dbReference type="InterPro" id="IPR001464">
    <property type="entry name" value="Annexin"/>
</dbReference>
<dbReference type="InterPro" id="IPR037104">
    <property type="entry name" value="Annexin_sf"/>
</dbReference>
<evidence type="ECO:0000256" key="6">
    <source>
        <dbReference type="ARBA" id="ARBA00023302"/>
    </source>
</evidence>
<dbReference type="PROSITE" id="PS51897">
    <property type="entry name" value="ANNEXIN_2"/>
    <property type="match status" value="4"/>
</dbReference>
<evidence type="ECO:0000256" key="4">
    <source>
        <dbReference type="ARBA" id="ARBA00022837"/>
    </source>
</evidence>
<dbReference type="GO" id="GO:0005509">
    <property type="term" value="F:calcium ion binding"/>
    <property type="evidence" value="ECO:0007669"/>
    <property type="project" value="InterPro"/>
</dbReference>
<dbReference type="FunFam" id="1.10.220.10:FF:000001">
    <property type="entry name" value="Annexin"/>
    <property type="match status" value="1"/>
</dbReference>
<keyword evidence="2" id="KW-0597">Phosphoprotein</keyword>
<dbReference type="PANTHER" id="PTHR10502">
    <property type="entry name" value="ANNEXIN"/>
    <property type="match status" value="1"/>
</dbReference>
<dbReference type="PANTHER" id="PTHR10502:SF102">
    <property type="entry name" value="ANNEXIN B11"/>
    <property type="match status" value="1"/>
</dbReference>
<evidence type="ECO:0000256" key="7">
    <source>
        <dbReference type="RuleBase" id="RU003540"/>
    </source>
</evidence>
<evidence type="ECO:0000256" key="2">
    <source>
        <dbReference type="ARBA" id="ARBA00022553"/>
    </source>
</evidence>
<keyword evidence="4 7" id="KW-0106">Calcium</keyword>
<proteinExistence type="inferred from homology"/>
<dbReference type="GO" id="GO:0005634">
    <property type="term" value="C:nucleus"/>
    <property type="evidence" value="ECO:0007669"/>
    <property type="project" value="TreeGrafter"/>
</dbReference>
<dbReference type="SUPFAM" id="SSF47874">
    <property type="entry name" value="Annexin"/>
    <property type="match status" value="1"/>
</dbReference>
<name>A0A915C069_PARUN</name>
<evidence type="ECO:0000256" key="5">
    <source>
        <dbReference type="ARBA" id="ARBA00023216"/>
    </source>
</evidence>
<dbReference type="AlphaFoldDB" id="A0A915C069"/>